<dbReference type="AlphaFoldDB" id="A0A6P7HCD0"/>
<name>A0A6P7HCD0_DIAVI</name>
<evidence type="ECO:0000313" key="1">
    <source>
        <dbReference type="RefSeq" id="XP_028155283.1"/>
    </source>
</evidence>
<dbReference type="InParanoid" id="A0A6P7HCD0"/>
<protein>
    <submittedName>
        <fullName evidence="1">Uncharacterized protein LOC114349067</fullName>
    </submittedName>
</protein>
<dbReference type="PANTHER" id="PTHR10773:SF19">
    <property type="match status" value="1"/>
</dbReference>
<feature type="non-terminal residue" evidence="1">
    <location>
        <position position="305"/>
    </location>
</feature>
<organism evidence="1">
    <name type="scientific">Diabrotica virgifera virgifera</name>
    <name type="common">western corn rootworm</name>
    <dbReference type="NCBI Taxonomy" id="50390"/>
    <lineage>
        <taxon>Eukaryota</taxon>
        <taxon>Metazoa</taxon>
        <taxon>Ecdysozoa</taxon>
        <taxon>Arthropoda</taxon>
        <taxon>Hexapoda</taxon>
        <taxon>Insecta</taxon>
        <taxon>Pterygota</taxon>
        <taxon>Neoptera</taxon>
        <taxon>Endopterygota</taxon>
        <taxon>Coleoptera</taxon>
        <taxon>Polyphaga</taxon>
        <taxon>Cucujiformia</taxon>
        <taxon>Chrysomeloidea</taxon>
        <taxon>Chrysomelidae</taxon>
        <taxon>Galerucinae</taxon>
        <taxon>Diabroticina</taxon>
        <taxon>Diabroticites</taxon>
        <taxon>Diabrotica</taxon>
    </lineage>
</organism>
<sequence>MKCGSKLSEAQREDIFKKYWNDTADYNIKRQFILSCVQTKPTERSRSRSGDESKLRSNTLVYSFVINGNRTVVCRTMFLNTLSISQQVVKTALSKRQDGGMVQRDLRGTHEPSNKTTETIIHSVVSHISSFPKYECHYNRERSKKNYLGPDLNIEKMYKLYEQEKTENKDATEDIAKPWLYRDIFNKQFNLTFKPPEVDTCDDCDMFSAKIRAIDNDSEKQLIENEKDTHLKEAEDRYKFKSIDMAEAKVNIKHKVLTGDLQKCLPTPYLTNCVNFYKRKLWTLNYTLYDGYNSAEYCEMWDETK</sequence>
<accession>A0A6P7HCD0</accession>
<reference evidence="1" key="1">
    <citation type="submission" date="2025-08" db="UniProtKB">
        <authorList>
            <consortium name="RefSeq"/>
        </authorList>
    </citation>
    <scope>IDENTIFICATION</scope>
    <source>
        <tissue evidence="1">Whole insect</tissue>
    </source>
</reference>
<gene>
    <name evidence="1" type="primary">LOC114349067</name>
</gene>
<dbReference type="RefSeq" id="XP_028155283.1">
    <property type="nucleotide sequence ID" value="XM_028299482.1"/>
</dbReference>
<proteinExistence type="predicted"/>
<dbReference type="PANTHER" id="PTHR10773">
    <property type="entry name" value="DNA-DIRECTED RNA POLYMERASES I, II, AND III SUBUNIT RPABC2"/>
    <property type="match status" value="1"/>
</dbReference>